<feature type="domain" description="Catalase core" evidence="11">
    <location>
        <begin position="26"/>
        <end position="408"/>
    </location>
</feature>
<evidence type="ECO:0000256" key="7">
    <source>
        <dbReference type="ARBA" id="ARBA00023324"/>
    </source>
</evidence>
<evidence type="ECO:0000259" key="11">
    <source>
        <dbReference type="SMART" id="SM01060"/>
    </source>
</evidence>
<evidence type="ECO:0000313" key="12">
    <source>
        <dbReference type="Proteomes" id="UP000695000"/>
    </source>
</evidence>
<dbReference type="EC" id="1.11.1.6" evidence="9"/>
<dbReference type="SMART" id="SM01060">
    <property type="entry name" value="Catalase"/>
    <property type="match status" value="1"/>
</dbReference>
<dbReference type="PANTHER" id="PTHR11465:SF9">
    <property type="entry name" value="CATALASE"/>
    <property type="match status" value="1"/>
</dbReference>
<sequence length="502" mass="57179">MAGKRNPAQNQLENYFKEKGNLGIVTTSTGEPIAYKDASVTVGKKGPIVLSDWELLDELSHFNRERIPERVVHAKGGGAFGYFQVTTDITKYTEAKVFSKVNKKTEMAVRFSRVAGEHGAADTPRDLHGFAMKFYTDDGIWDLVGNNTPIFFIRDPILFPHFIHTQKRNPVTNLRDPTMVWDFFSLRPETTHQVLWLYSDRGIPDGFRHMDGFGSHTFSLINKDQKVTYCKFHFKTDQEIKNLDPKIATQLAGSNPDYYIEDLYNAIANGDYPSWTMYIQVMTPEQAANSSVDPFDLTKTWSKKTYPLMEVGKFVLNRNATNYFAEIEQLAFNPSSFVPGINGSPDRMLQGRIFAYHDSHIYRLGANYAQLPVNCPFKVNNFQRDGKATINNKGGAPNYHPNSFGGPNSDLKLKRYQNFQYVEGKIGQYDTIDEDNFSQATDFYKRVLKEDERQRLVNNIVDDLGGAAKKVQDRAVENFKKVDLEFANKVRDGLKRKATVNV</sequence>
<keyword evidence="6 9" id="KW-0408">Iron</keyword>
<evidence type="ECO:0000256" key="4">
    <source>
        <dbReference type="ARBA" id="ARBA00022723"/>
    </source>
</evidence>
<dbReference type="InterPro" id="IPR040333">
    <property type="entry name" value="Catalase_3"/>
</dbReference>
<evidence type="ECO:0000256" key="1">
    <source>
        <dbReference type="ARBA" id="ARBA00005329"/>
    </source>
</evidence>
<dbReference type="CDD" id="cd08156">
    <property type="entry name" value="catalase_clade_3"/>
    <property type="match status" value="1"/>
</dbReference>
<dbReference type="PANTHER" id="PTHR11465">
    <property type="entry name" value="CATALASE"/>
    <property type="match status" value="1"/>
</dbReference>
<comment type="similarity">
    <text evidence="1 9">Belongs to the catalase family.</text>
</comment>
<accession>A0ABM1N712</accession>
<dbReference type="Proteomes" id="UP000695000">
    <property type="component" value="Unplaced"/>
</dbReference>
<protein>
    <recommendedName>
        <fullName evidence="9">Catalase</fullName>
        <ecNumber evidence="9">1.11.1.6</ecNumber>
    </recommendedName>
</protein>
<evidence type="ECO:0000256" key="6">
    <source>
        <dbReference type="ARBA" id="ARBA00023004"/>
    </source>
</evidence>
<dbReference type="PROSITE" id="PS00438">
    <property type="entry name" value="CATALASE_2"/>
    <property type="match status" value="1"/>
</dbReference>
<dbReference type="InterPro" id="IPR010582">
    <property type="entry name" value="Catalase_immune_responsive"/>
</dbReference>
<dbReference type="PROSITE" id="PS00437">
    <property type="entry name" value="CATALASE_1"/>
    <property type="match status" value="1"/>
</dbReference>
<comment type="catalytic activity">
    <reaction evidence="8 9">
        <text>2 H2O2 = O2 + 2 H2O</text>
        <dbReference type="Rhea" id="RHEA:20309"/>
        <dbReference type="ChEBI" id="CHEBI:15377"/>
        <dbReference type="ChEBI" id="CHEBI:15379"/>
        <dbReference type="ChEBI" id="CHEBI:16240"/>
        <dbReference type="EC" id="1.11.1.6"/>
    </reaction>
</comment>
<keyword evidence="2 9" id="KW-0575">Peroxidase</keyword>
<evidence type="ECO:0000256" key="9">
    <source>
        <dbReference type="RuleBase" id="RU000498"/>
    </source>
</evidence>
<dbReference type="InterPro" id="IPR024711">
    <property type="entry name" value="Catalase_clade1/3"/>
</dbReference>
<dbReference type="InterPro" id="IPR011614">
    <property type="entry name" value="Catalase_core"/>
</dbReference>
<dbReference type="PIRSF" id="PIRSF038928">
    <property type="entry name" value="Catalase_clade1-3"/>
    <property type="match status" value="1"/>
</dbReference>
<evidence type="ECO:0000313" key="13">
    <source>
        <dbReference type="RefSeq" id="XP_017782612.1"/>
    </source>
</evidence>
<gene>
    <name evidence="13" type="primary">LOC108566968</name>
</gene>
<evidence type="ECO:0000256" key="10">
    <source>
        <dbReference type="RuleBase" id="RU004142"/>
    </source>
</evidence>
<keyword evidence="3 9" id="KW-0349">Heme</keyword>
<dbReference type="InterPro" id="IPR020835">
    <property type="entry name" value="Catalase_sf"/>
</dbReference>
<dbReference type="Pfam" id="PF06628">
    <property type="entry name" value="Catalase-rel"/>
    <property type="match status" value="1"/>
</dbReference>
<dbReference type="Gene3D" id="2.40.180.10">
    <property type="entry name" value="Catalase core domain"/>
    <property type="match status" value="1"/>
</dbReference>
<reference evidence="13" key="1">
    <citation type="submission" date="2025-08" db="UniProtKB">
        <authorList>
            <consortium name="RefSeq"/>
        </authorList>
    </citation>
    <scope>IDENTIFICATION</scope>
    <source>
        <tissue evidence="13">Whole Larva</tissue>
    </source>
</reference>
<keyword evidence="4 9" id="KW-0479">Metal-binding</keyword>
<evidence type="ECO:0000256" key="3">
    <source>
        <dbReference type="ARBA" id="ARBA00022617"/>
    </source>
</evidence>
<keyword evidence="7 9" id="KW-0376">Hydrogen peroxide</keyword>
<proteinExistence type="inferred from homology"/>
<dbReference type="InterPro" id="IPR024708">
    <property type="entry name" value="Catalase_AS"/>
</dbReference>
<dbReference type="InterPro" id="IPR018028">
    <property type="entry name" value="Catalase"/>
</dbReference>
<evidence type="ECO:0000256" key="8">
    <source>
        <dbReference type="ARBA" id="ARBA00049254"/>
    </source>
</evidence>
<dbReference type="GeneID" id="108566968"/>
<keyword evidence="5 9" id="KW-0560">Oxidoreductase</keyword>
<evidence type="ECO:0000256" key="2">
    <source>
        <dbReference type="ARBA" id="ARBA00022559"/>
    </source>
</evidence>
<dbReference type="SUPFAM" id="SSF56634">
    <property type="entry name" value="Heme-dependent catalase-like"/>
    <property type="match status" value="1"/>
</dbReference>
<name>A0ABM1N712_NICVS</name>
<organism evidence="12 13">
    <name type="scientific">Nicrophorus vespilloides</name>
    <name type="common">Boreal carrion beetle</name>
    <dbReference type="NCBI Taxonomy" id="110193"/>
    <lineage>
        <taxon>Eukaryota</taxon>
        <taxon>Metazoa</taxon>
        <taxon>Ecdysozoa</taxon>
        <taxon>Arthropoda</taxon>
        <taxon>Hexapoda</taxon>
        <taxon>Insecta</taxon>
        <taxon>Pterygota</taxon>
        <taxon>Neoptera</taxon>
        <taxon>Endopterygota</taxon>
        <taxon>Coleoptera</taxon>
        <taxon>Polyphaga</taxon>
        <taxon>Staphyliniformia</taxon>
        <taxon>Silphidae</taxon>
        <taxon>Nicrophorinae</taxon>
        <taxon>Nicrophorus</taxon>
    </lineage>
</organism>
<keyword evidence="12" id="KW-1185">Reference proteome</keyword>
<evidence type="ECO:0000256" key="5">
    <source>
        <dbReference type="ARBA" id="ARBA00023002"/>
    </source>
</evidence>
<dbReference type="RefSeq" id="XP_017782612.1">
    <property type="nucleotide sequence ID" value="XM_017927123.1"/>
</dbReference>
<dbReference type="PRINTS" id="PR00067">
    <property type="entry name" value="CATALASE"/>
</dbReference>
<dbReference type="PROSITE" id="PS51402">
    <property type="entry name" value="CATALASE_3"/>
    <property type="match status" value="1"/>
</dbReference>
<dbReference type="InterPro" id="IPR002226">
    <property type="entry name" value="Catalase_haem_BS"/>
</dbReference>
<comment type="function">
    <text evidence="10">Catalyzes the degradation of hydrogen peroxide (H(2)O(2)) generated by peroxisomal oxidases to water and oxygen, thereby protecting cells from the toxic effects of hydrogen peroxide.</text>
</comment>
<dbReference type="Pfam" id="PF00199">
    <property type="entry name" value="Catalase"/>
    <property type="match status" value="1"/>
</dbReference>